<proteinExistence type="predicted"/>
<gene>
    <name evidence="1" type="ORF">MTR67_002743</name>
</gene>
<protein>
    <submittedName>
        <fullName evidence="1">Uncharacterized protein</fullName>
    </submittedName>
</protein>
<reference evidence="1" key="1">
    <citation type="submission" date="2023-08" db="EMBL/GenBank/DDBJ databases">
        <title>A de novo genome assembly of Solanum verrucosum Schlechtendal, a Mexican diploid species geographically isolated from the other diploid A-genome species in potato relatives.</title>
        <authorList>
            <person name="Hosaka K."/>
        </authorList>
    </citation>
    <scope>NUCLEOTIDE SEQUENCE</scope>
    <source>
        <tissue evidence="1">Young leaves</tissue>
    </source>
</reference>
<name>A0AAF0PQR7_SOLVR</name>
<dbReference type="Pfam" id="PF03140">
    <property type="entry name" value="DUF247"/>
    <property type="match status" value="1"/>
</dbReference>
<sequence>MGEDKEVAGLFNKIENGVGVYSNFYYSEEFKKAVEHCEKPWNKMKANLLHNYFSSPWESGCLKSGSGSIRDRESDLGSRVEVESRVGVRSQFKVKSRVSNLSQVSSPMLRVGSGSSSTYEIRVGNWVSVQCWES</sequence>
<dbReference type="Proteomes" id="UP001234989">
    <property type="component" value="Chromosome 1"/>
</dbReference>
<dbReference type="EMBL" id="CP133612">
    <property type="protein sequence ID" value="WMV09358.1"/>
    <property type="molecule type" value="Genomic_DNA"/>
</dbReference>
<organism evidence="1 2">
    <name type="scientific">Solanum verrucosum</name>
    <dbReference type="NCBI Taxonomy" id="315347"/>
    <lineage>
        <taxon>Eukaryota</taxon>
        <taxon>Viridiplantae</taxon>
        <taxon>Streptophyta</taxon>
        <taxon>Embryophyta</taxon>
        <taxon>Tracheophyta</taxon>
        <taxon>Spermatophyta</taxon>
        <taxon>Magnoliopsida</taxon>
        <taxon>eudicotyledons</taxon>
        <taxon>Gunneridae</taxon>
        <taxon>Pentapetalae</taxon>
        <taxon>asterids</taxon>
        <taxon>lamiids</taxon>
        <taxon>Solanales</taxon>
        <taxon>Solanaceae</taxon>
        <taxon>Solanoideae</taxon>
        <taxon>Solaneae</taxon>
        <taxon>Solanum</taxon>
    </lineage>
</organism>
<evidence type="ECO:0000313" key="1">
    <source>
        <dbReference type="EMBL" id="WMV09358.1"/>
    </source>
</evidence>
<dbReference type="AlphaFoldDB" id="A0AAF0PQR7"/>
<accession>A0AAF0PQR7</accession>
<dbReference type="PANTHER" id="PTHR31170">
    <property type="entry name" value="BNAC04G53230D PROTEIN"/>
    <property type="match status" value="1"/>
</dbReference>
<dbReference type="PANTHER" id="PTHR31170:SF25">
    <property type="entry name" value="BNAA09G04570D PROTEIN"/>
    <property type="match status" value="1"/>
</dbReference>
<evidence type="ECO:0000313" key="2">
    <source>
        <dbReference type="Proteomes" id="UP001234989"/>
    </source>
</evidence>
<keyword evidence="2" id="KW-1185">Reference proteome</keyword>
<dbReference type="InterPro" id="IPR004158">
    <property type="entry name" value="DUF247_pln"/>
</dbReference>